<dbReference type="EMBL" id="UINC01111249">
    <property type="protein sequence ID" value="SVC79329.1"/>
    <property type="molecule type" value="Genomic_DNA"/>
</dbReference>
<organism evidence="1">
    <name type="scientific">marine metagenome</name>
    <dbReference type="NCBI Taxonomy" id="408172"/>
    <lineage>
        <taxon>unclassified sequences</taxon>
        <taxon>metagenomes</taxon>
        <taxon>ecological metagenomes</taxon>
    </lineage>
</organism>
<dbReference type="AlphaFoldDB" id="A0A382Q1A1"/>
<accession>A0A382Q1A1</accession>
<gene>
    <name evidence="1" type="ORF">METZ01_LOCUS332183</name>
</gene>
<feature type="non-terminal residue" evidence="1">
    <location>
        <position position="337"/>
    </location>
</feature>
<name>A0A382Q1A1_9ZZZZ</name>
<sequence>LYSMCKDDRILGALDRAARFHSAFAYPDGSMVETVDGRNWYHDTVRPGNPGFSHTPQGRGFLAQQHARIIAALPTTEMASTPPFDPDYAATMLIHSAEGELEPTAAASDEHTYRMGDLAAVHRRRPWFFCANAFRQDPHGNRWGQDWQNFVSVYHDEVGLVLGGGNTKLQPLWSNFSLGDISRLNHTPGDEDPVFLAEGIQHIPDKVKIEQVEKNLRVRLTYGETECVVSVLDLGDDQLGISYSCEDDGPIEGHLTLMPGFGNILKLSTGDAITLGEQPFAWSVPGQAGFVEHCGWRLLLPSNIRVEWPALPHDPYKKGGEPEAKAGRIVVVMPFGG</sequence>
<evidence type="ECO:0000313" key="1">
    <source>
        <dbReference type="EMBL" id="SVC79329.1"/>
    </source>
</evidence>
<feature type="non-terminal residue" evidence="1">
    <location>
        <position position="1"/>
    </location>
</feature>
<reference evidence="1" key="1">
    <citation type="submission" date="2018-05" db="EMBL/GenBank/DDBJ databases">
        <authorList>
            <person name="Lanie J.A."/>
            <person name="Ng W.-L."/>
            <person name="Kazmierczak K.M."/>
            <person name="Andrzejewski T.M."/>
            <person name="Davidsen T.M."/>
            <person name="Wayne K.J."/>
            <person name="Tettelin H."/>
            <person name="Glass J.I."/>
            <person name="Rusch D."/>
            <person name="Podicherti R."/>
            <person name="Tsui H.-C.T."/>
            <person name="Winkler M.E."/>
        </authorList>
    </citation>
    <scope>NUCLEOTIDE SEQUENCE</scope>
</reference>
<protein>
    <submittedName>
        <fullName evidence="1">Uncharacterized protein</fullName>
    </submittedName>
</protein>
<proteinExistence type="predicted"/>